<dbReference type="AlphaFoldDB" id="A0AAD8Y7D2"/>
<feature type="transmembrane region" description="Helical" evidence="2">
    <location>
        <begin position="29"/>
        <end position="46"/>
    </location>
</feature>
<dbReference type="SUPFAM" id="SSF52540">
    <property type="entry name" value="P-loop containing nucleoside triphosphate hydrolases"/>
    <property type="match status" value="1"/>
</dbReference>
<evidence type="ECO:0000313" key="3">
    <source>
        <dbReference type="EMBL" id="KAK1741144.1"/>
    </source>
</evidence>
<evidence type="ECO:0000256" key="1">
    <source>
        <dbReference type="SAM" id="MobiDB-lite"/>
    </source>
</evidence>
<organism evidence="3 4">
    <name type="scientific">Skeletonema marinoi</name>
    <dbReference type="NCBI Taxonomy" id="267567"/>
    <lineage>
        <taxon>Eukaryota</taxon>
        <taxon>Sar</taxon>
        <taxon>Stramenopiles</taxon>
        <taxon>Ochrophyta</taxon>
        <taxon>Bacillariophyta</taxon>
        <taxon>Coscinodiscophyceae</taxon>
        <taxon>Thalassiosirophycidae</taxon>
        <taxon>Thalassiosirales</taxon>
        <taxon>Skeletonemataceae</taxon>
        <taxon>Skeletonema</taxon>
        <taxon>Skeletonema marinoi-dohrnii complex</taxon>
    </lineage>
</organism>
<keyword evidence="2" id="KW-0472">Membrane</keyword>
<evidence type="ECO:0000313" key="4">
    <source>
        <dbReference type="Proteomes" id="UP001224775"/>
    </source>
</evidence>
<comment type="caution">
    <text evidence="3">The sequence shown here is derived from an EMBL/GenBank/DDBJ whole genome shotgun (WGS) entry which is preliminary data.</text>
</comment>
<name>A0AAD8Y7D2_9STRA</name>
<protein>
    <submittedName>
        <fullName evidence="3">Uncharacterized protein</fullName>
    </submittedName>
</protein>
<proteinExistence type="predicted"/>
<reference evidence="3" key="1">
    <citation type="submission" date="2023-06" db="EMBL/GenBank/DDBJ databases">
        <title>Survivors Of The Sea: Transcriptome response of Skeletonema marinoi to long-term dormancy.</title>
        <authorList>
            <person name="Pinder M.I.M."/>
            <person name="Kourtchenko O."/>
            <person name="Robertson E.K."/>
            <person name="Larsson T."/>
            <person name="Maumus F."/>
            <person name="Osuna-Cruz C.M."/>
            <person name="Vancaester E."/>
            <person name="Stenow R."/>
            <person name="Vandepoele K."/>
            <person name="Ploug H."/>
            <person name="Bruchert V."/>
            <person name="Godhe A."/>
            <person name="Topel M."/>
        </authorList>
    </citation>
    <scope>NUCLEOTIDE SEQUENCE</scope>
    <source>
        <strain evidence="3">R05AC</strain>
    </source>
</reference>
<keyword evidence="2" id="KW-1133">Transmembrane helix</keyword>
<keyword evidence="2" id="KW-0812">Transmembrane</keyword>
<dbReference type="Proteomes" id="UP001224775">
    <property type="component" value="Unassembled WGS sequence"/>
</dbReference>
<accession>A0AAD8Y7D2</accession>
<dbReference type="EMBL" id="JATAAI010000014">
    <property type="protein sequence ID" value="KAK1741144.1"/>
    <property type="molecule type" value="Genomic_DNA"/>
</dbReference>
<evidence type="ECO:0000256" key="2">
    <source>
        <dbReference type="SAM" id="Phobius"/>
    </source>
</evidence>
<dbReference type="InterPro" id="IPR027417">
    <property type="entry name" value="P-loop_NTPase"/>
</dbReference>
<gene>
    <name evidence="3" type="ORF">QTG54_008396</name>
</gene>
<keyword evidence="4" id="KW-1185">Reference proteome</keyword>
<sequence length="212" mass="23811">MSTHDPVISTKAACNRRTPPKFSSRKLTAFYFFILTVVFMCGRHLLLRPPSVKNNSNNTKSSASSTTEITPTTNSNSTTIIIPPLKDLIDKNGKVISDISWMLDFAIIGFPKSGTSFLKNYLNQTDETRDTPPVMWFESFYNYQVGRNVSLPASTSSLIGCTDRARFHAALARLRKTPLVEKEEVDLLFGTRYEGNYTIPPLYILLNNNDDS</sequence>
<feature type="region of interest" description="Disordered" evidence="1">
    <location>
        <begin position="52"/>
        <end position="75"/>
    </location>
</feature>